<feature type="compositionally biased region" description="Basic and acidic residues" evidence="1">
    <location>
        <begin position="159"/>
        <end position="175"/>
    </location>
</feature>
<reference evidence="3" key="2">
    <citation type="submission" date="2021-02" db="EMBL/GenBank/DDBJ databases">
        <title>Aspergillus puulaauensis MK2 genome sequence.</title>
        <authorList>
            <person name="Futagami T."/>
            <person name="Mori K."/>
            <person name="Kadooka C."/>
            <person name="Tanaka T."/>
        </authorList>
    </citation>
    <scope>NUCLEOTIDE SEQUENCE</scope>
    <source>
        <strain evidence="3">MK2</strain>
    </source>
</reference>
<feature type="compositionally biased region" description="Polar residues" evidence="1">
    <location>
        <begin position="283"/>
        <end position="303"/>
    </location>
</feature>
<keyword evidence="4" id="KW-1185">Reference proteome</keyword>
<name>A0A7R8AT30_9EURO</name>
<feature type="domain" description="DDHD" evidence="2">
    <location>
        <begin position="747"/>
        <end position="943"/>
    </location>
</feature>
<dbReference type="Proteomes" id="UP000654913">
    <property type="component" value="Chromosome 8"/>
</dbReference>
<dbReference type="InterPro" id="IPR058055">
    <property type="entry name" value="PA-PLA1"/>
</dbReference>
<evidence type="ECO:0000313" key="4">
    <source>
        <dbReference type="Proteomes" id="UP000654913"/>
    </source>
</evidence>
<proteinExistence type="predicted"/>
<feature type="compositionally biased region" description="Polar residues" evidence="1">
    <location>
        <begin position="255"/>
        <end position="265"/>
    </location>
</feature>
<feature type="compositionally biased region" description="Gly residues" evidence="1">
    <location>
        <begin position="127"/>
        <end position="136"/>
    </location>
</feature>
<dbReference type="EMBL" id="AP024450">
    <property type="protein sequence ID" value="BCS30026.1"/>
    <property type="molecule type" value="Genomic_DNA"/>
</dbReference>
<dbReference type="Pfam" id="PF02862">
    <property type="entry name" value="DDHD"/>
    <property type="match status" value="2"/>
</dbReference>
<protein>
    <recommendedName>
        <fullName evidence="2">DDHD domain-containing protein</fullName>
    </recommendedName>
</protein>
<evidence type="ECO:0000259" key="2">
    <source>
        <dbReference type="PROSITE" id="PS51043"/>
    </source>
</evidence>
<feature type="compositionally biased region" description="Basic and acidic residues" evidence="1">
    <location>
        <begin position="86"/>
        <end position="104"/>
    </location>
</feature>
<dbReference type="GO" id="GO:0004620">
    <property type="term" value="F:phospholipase activity"/>
    <property type="evidence" value="ECO:0007669"/>
    <property type="project" value="TreeGrafter"/>
</dbReference>
<accession>A0A7R8AT30</accession>
<feature type="region of interest" description="Disordered" evidence="1">
    <location>
        <begin position="15"/>
        <end position="325"/>
    </location>
</feature>
<dbReference type="AlphaFoldDB" id="A0A7R8AT30"/>
<dbReference type="PANTHER" id="PTHR23509">
    <property type="entry name" value="PA-PL1 PHOSPHOLIPASE FAMILY"/>
    <property type="match status" value="1"/>
</dbReference>
<dbReference type="RefSeq" id="XP_041562212.1">
    <property type="nucleotide sequence ID" value="XM_041696597.1"/>
</dbReference>
<dbReference type="KEGG" id="apuu:APUU_80329A"/>
<dbReference type="PROSITE" id="PS51043">
    <property type="entry name" value="DDHD"/>
    <property type="match status" value="1"/>
</dbReference>
<dbReference type="InterPro" id="IPR029058">
    <property type="entry name" value="AB_hydrolase_fold"/>
</dbReference>
<dbReference type="GeneID" id="64980023"/>
<dbReference type="GO" id="GO:0046872">
    <property type="term" value="F:metal ion binding"/>
    <property type="evidence" value="ECO:0007669"/>
    <property type="project" value="InterPro"/>
</dbReference>
<feature type="compositionally biased region" description="Low complexity" evidence="1">
    <location>
        <begin position="185"/>
        <end position="196"/>
    </location>
</feature>
<dbReference type="GO" id="GO:0005737">
    <property type="term" value="C:cytoplasm"/>
    <property type="evidence" value="ECO:0007669"/>
    <property type="project" value="TreeGrafter"/>
</dbReference>
<evidence type="ECO:0000313" key="3">
    <source>
        <dbReference type="EMBL" id="BCS30026.1"/>
    </source>
</evidence>
<organism evidence="3 4">
    <name type="scientific">Aspergillus puulaauensis</name>
    <dbReference type="NCBI Taxonomy" id="1220207"/>
    <lineage>
        <taxon>Eukaryota</taxon>
        <taxon>Fungi</taxon>
        <taxon>Dikarya</taxon>
        <taxon>Ascomycota</taxon>
        <taxon>Pezizomycotina</taxon>
        <taxon>Eurotiomycetes</taxon>
        <taxon>Eurotiomycetidae</taxon>
        <taxon>Eurotiales</taxon>
        <taxon>Aspergillaceae</taxon>
        <taxon>Aspergillus</taxon>
    </lineage>
</organism>
<evidence type="ECO:0000256" key="1">
    <source>
        <dbReference type="SAM" id="MobiDB-lite"/>
    </source>
</evidence>
<dbReference type="InterPro" id="IPR004177">
    <property type="entry name" value="DDHD_dom"/>
</dbReference>
<sequence length="967" mass="106522">MAGPLHTYGTTCLLADDDPNPSAWHSLPHPPRPRPQFFYVSSLPIDDPLSSLPPPPSGQSQLDDRVPPQPFSVRDHIALEEAWLSIKREEKQNKPGKQKSRDTSGAKVNPGVAVPGRESGPTEGPPGSRGGAGTGSQGSERAVASSGSYTRKLPQRPVSRSDSDAGRVEQQDEGSKWSSLQSMPDGSIGDGVSIGSPLYRKREISPAVNAKSVRRKISDSRDENPNLEEGGIGSHGHYSRDVSISGSPFIRAPVTQPSSPLSRSVESVPVTDGNQEIHERQTTSHSYTASKPSGLRTSTYQDQSQDETAEHTDADSEGDEDVQSKIPVGVSRLHLVELPSLKMKPIYWSPLHDVSNVLRATWFYKNTMLPVETELANKLEDGYVYLKPWTETWQDELNSCVENGADAELKTVHRLWPKEDDVVPGADVIAQEVESQDPESSEYVDNWASGASAAHEAAVKPYMTSSVIYADGKNAQILRPSLLPSVSRGRRPLSAVRKGRQIGIPVVRGFSRRAWERLHPSKPSPVDVRNYLRGPQAKTMRPGRGGEICYACAMEESRPTPTDLVFVIHGIGQKLSERMESFHFTHAINAFRRQVNVELNSEEVWPHVRDGHGGIMVLPINWRSTLSLEDANLESQVTDDPATNHFTLKDITPETIPAVRSLISDVILDIPYYLSHHKPKMIQAVVKEANRVFRLWCQNNPGFQQNGRVHLVAHSLGSAMAVDVLTHQPTKIPDFDFPNTSIRPDIFEFDTKNLFICGSPVGLFLFINKANLSPRKGRGKPGSNGDDRLHGVAGDVDTYGCLAVDNLYNIMHTTDPIAYRVNAAVDSDLASTLKPAAIPGSTASFWRSFGGAFRWGTSAVSAPERPSIITKLPSNVEMETHDFTREEIAEKRMLLLNDNGQVDYFLSGGGGALNIQYLNMLSAHSSYWTLTDFVRFLVIEVARKQSRDAVLPALRAEKKKGWKYHKG</sequence>
<reference evidence="3" key="1">
    <citation type="submission" date="2021-01" db="EMBL/GenBank/DDBJ databases">
        <authorList>
            <consortium name="Aspergillus puulaauensis MK2 genome sequencing consortium"/>
            <person name="Kazuki M."/>
            <person name="Futagami T."/>
        </authorList>
    </citation>
    <scope>NUCLEOTIDE SEQUENCE</scope>
    <source>
        <strain evidence="3">MK2</strain>
    </source>
</reference>
<dbReference type="SUPFAM" id="SSF53474">
    <property type="entry name" value="alpha/beta-Hydrolases"/>
    <property type="match status" value="1"/>
</dbReference>
<dbReference type="OrthoDB" id="69269at2759"/>
<feature type="compositionally biased region" description="Low complexity" evidence="1">
    <location>
        <begin position="41"/>
        <end position="50"/>
    </location>
</feature>
<gene>
    <name evidence="3" type="ORF">APUU_80329A</name>
</gene>
<dbReference type="PANTHER" id="PTHR23509:SF6">
    <property type="entry name" value="PHOSPHOLIPASE C1020.13C-RELATED"/>
    <property type="match status" value="1"/>
</dbReference>
<dbReference type="SMART" id="SM01127">
    <property type="entry name" value="DDHD"/>
    <property type="match status" value="1"/>
</dbReference>